<gene>
    <name evidence="9" type="primary">PIK1_5</name>
    <name evidence="9" type="ORF">CU098_009536</name>
</gene>
<dbReference type="OrthoDB" id="10264149at2759"/>
<feature type="compositionally biased region" description="Basic and acidic residues" evidence="6">
    <location>
        <begin position="281"/>
        <end position="291"/>
    </location>
</feature>
<dbReference type="PROSITE" id="PS51545">
    <property type="entry name" value="PIK_HELICAL"/>
    <property type="match status" value="1"/>
</dbReference>
<evidence type="ECO:0000256" key="1">
    <source>
        <dbReference type="ARBA" id="ARBA00001686"/>
    </source>
</evidence>
<sequence length="855" mass="97996">SMSNALLLRLFNSEFFNSWIAVSYLFRYSKNVGIQHYLCTELKKFPVSEIEFFLPQLMHLMISKPSESVALECFIIEMCEKSTHMAIMSLWYLQAYLSDHSIHQNESYELCKRVLNKCQSIVFSDDTDPPILPTSKVKENVFPAIVGLGAMLAGFGQPLMTRQAGQIAIAQGRRNLHPELSNVRRNTTDETRPPQDLPKRSTASESHLFRPKHLHSPSLEDLHRGKAFSVTRYLKTAQRKMNQKMNPTEKLPETLSLFDPKLSALGQSSVPTQTPHFNNDSSEKDLAHSEDRKLSFQNQRSLLRSNYFRSEIQFVLTLVDIATRLVIVPREARMSALHAELTLLNHNLPAEICLPLWCPATSQKPYHHRVVRISPSDAVVLNSAERAPYLLMIEVLDDELSFDEDGYEAIIHRKRQFLKNSEPPVVIKQNELTKELSADISEYHVKRDVKSRRNSKSADNYAERMRTAAVLLAQLQQGVNTIQTNQKHRQGTEQIRQKIIQEMTALEEQRMKKMKIEGVGSGIGGGEGESAGSDFLEDEQHVAWVVNKEDPSAAVLSENWEAKKERLRKTSPYGHLPNWRLLSVIVKHGSDLRQEQFAIQLIREMQRIWEDTGVDVWVKYFRVLVTSDGSGLIETLKNTVSIHSIKKEAYTRGWNEKGTVFTLYNYFEKMWGPPDSEEFIKAQDAFMRSLAGYSIACYMLQIKDRHNGNLLIDNHGHLIHIDFGFMLSNSPGSVGFEMAPFKLPQEYIDILGGVHSEKFAEYKALMKAAFMAIRKHSENILLLTEMVCKDSNLPCFQNGELTVSQLRDRFQLQLPEPQAEELVDKLIMSSCCNMFTRLYDTFQYYSQTQRIMHKL</sequence>
<keyword evidence="5 9" id="KW-0418">Kinase</keyword>
<organism evidence="9 10">
    <name type="scientific">Rhizopus stolonifer</name>
    <name type="common">Rhizopus nigricans</name>
    <dbReference type="NCBI Taxonomy" id="4846"/>
    <lineage>
        <taxon>Eukaryota</taxon>
        <taxon>Fungi</taxon>
        <taxon>Fungi incertae sedis</taxon>
        <taxon>Mucoromycota</taxon>
        <taxon>Mucoromycotina</taxon>
        <taxon>Mucoromycetes</taxon>
        <taxon>Mucorales</taxon>
        <taxon>Mucorineae</taxon>
        <taxon>Rhizopodaceae</taxon>
        <taxon>Rhizopus</taxon>
    </lineage>
</organism>
<dbReference type="InterPro" id="IPR015433">
    <property type="entry name" value="PI3/4_kinase"/>
</dbReference>
<feature type="region of interest" description="Disordered" evidence="6">
    <location>
        <begin position="173"/>
        <end position="216"/>
    </location>
</feature>
<dbReference type="SUPFAM" id="SSF56112">
    <property type="entry name" value="Protein kinase-like (PK-like)"/>
    <property type="match status" value="1"/>
</dbReference>
<dbReference type="GO" id="GO:0016020">
    <property type="term" value="C:membrane"/>
    <property type="evidence" value="ECO:0007669"/>
    <property type="project" value="TreeGrafter"/>
</dbReference>
<dbReference type="PANTHER" id="PTHR10048:SF22">
    <property type="entry name" value="PHOSPHATIDYLINOSITOL 4-KINASE BETA"/>
    <property type="match status" value="1"/>
</dbReference>
<dbReference type="Gene3D" id="1.25.40.70">
    <property type="entry name" value="Phosphatidylinositol 3-kinase, accessory domain (PIK)"/>
    <property type="match status" value="1"/>
</dbReference>
<dbReference type="CDD" id="cd05168">
    <property type="entry name" value="PI4Kc_III_beta"/>
    <property type="match status" value="1"/>
</dbReference>
<dbReference type="InterPro" id="IPR016024">
    <property type="entry name" value="ARM-type_fold"/>
</dbReference>
<evidence type="ECO:0000259" key="7">
    <source>
        <dbReference type="PROSITE" id="PS50290"/>
    </source>
</evidence>
<feature type="region of interest" description="Disordered" evidence="6">
    <location>
        <begin position="268"/>
        <end position="291"/>
    </location>
</feature>
<dbReference type="InterPro" id="IPR057754">
    <property type="entry name" value="PI4-kinase_beta/PIK1_cat"/>
</dbReference>
<accession>A0A367KIF5</accession>
<dbReference type="Pfam" id="PF00454">
    <property type="entry name" value="PI3_PI4_kinase"/>
    <property type="match status" value="1"/>
</dbReference>
<proteinExistence type="inferred from homology"/>
<dbReference type="EC" id="2.7.1.67" evidence="3"/>
<dbReference type="InterPro" id="IPR042236">
    <property type="entry name" value="PI3K_accessory_sf"/>
</dbReference>
<evidence type="ECO:0000313" key="10">
    <source>
        <dbReference type="Proteomes" id="UP000253551"/>
    </source>
</evidence>
<comment type="caution">
    <text evidence="9">The sequence shown here is derived from an EMBL/GenBank/DDBJ whole genome shotgun (WGS) entry which is preliminary data.</text>
</comment>
<protein>
    <recommendedName>
        <fullName evidence="3">1-phosphatidylinositol 4-kinase</fullName>
        <ecNumber evidence="3">2.7.1.67</ecNumber>
    </recommendedName>
</protein>
<feature type="compositionally biased region" description="Polar residues" evidence="6">
    <location>
        <begin position="268"/>
        <end position="280"/>
    </location>
</feature>
<dbReference type="InterPro" id="IPR036940">
    <property type="entry name" value="PI3/4_kinase_cat_sf"/>
</dbReference>
<dbReference type="GO" id="GO:0046854">
    <property type="term" value="P:phosphatidylinositol phosphate biosynthetic process"/>
    <property type="evidence" value="ECO:0007669"/>
    <property type="project" value="InterPro"/>
</dbReference>
<evidence type="ECO:0000313" key="9">
    <source>
        <dbReference type="EMBL" id="RCI02014.1"/>
    </source>
</evidence>
<dbReference type="PROSITE" id="PS50290">
    <property type="entry name" value="PI3_4_KINASE_3"/>
    <property type="match status" value="1"/>
</dbReference>
<dbReference type="AlphaFoldDB" id="A0A367KIF5"/>
<dbReference type="SMART" id="SM00146">
    <property type="entry name" value="PI3Kc"/>
    <property type="match status" value="1"/>
</dbReference>
<feature type="non-terminal residue" evidence="9">
    <location>
        <position position="1"/>
    </location>
</feature>
<comment type="similarity">
    <text evidence="2">Belongs to the PI3/PI4-kinase family. Type III PI4K subfamily.</text>
</comment>
<dbReference type="Pfam" id="PF21245">
    <property type="entry name" value="PI4KB-PIK1_PIK"/>
    <property type="match status" value="1"/>
</dbReference>
<dbReference type="InterPro" id="IPR011009">
    <property type="entry name" value="Kinase-like_dom_sf"/>
</dbReference>
<evidence type="ECO:0000256" key="3">
    <source>
        <dbReference type="ARBA" id="ARBA00012169"/>
    </source>
</evidence>
<dbReference type="InterPro" id="IPR018936">
    <property type="entry name" value="PI3/4_kinase_CS"/>
</dbReference>
<dbReference type="PROSITE" id="PS00916">
    <property type="entry name" value="PI3_4_KINASE_2"/>
    <property type="match status" value="1"/>
</dbReference>
<dbReference type="Proteomes" id="UP000253551">
    <property type="component" value="Unassembled WGS sequence"/>
</dbReference>
<dbReference type="FunFam" id="1.10.1070.11:FF:000016">
    <property type="entry name" value="PIK1p Phosphatidylinositol 4-kinase"/>
    <property type="match status" value="1"/>
</dbReference>
<dbReference type="InterPro" id="IPR049160">
    <property type="entry name" value="PI4KB-PIK1_PIK"/>
</dbReference>
<dbReference type="Gene3D" id="1.10.1070.11">
    <property type="entry name" value="Phosphatidylinositol 3-/4-kinase, catalytic domain"/>
    <property type="match status" value="1"/>
</dbReference>
<feature type="compositionally biased region" description="Basic and acidic residues" evidence="6">
    <location>
        <begin position="186"/>
        <end position="199"/>
    </location>
</feature>
<keyword evidence="10" id="KW-1185">Reference proteome</keyword>
<dbReference type="GO" id="GO:0005737">
    <property type="term" value="C:cytoplasm"/>
    <property type="evidence" value="ECO:0007669"/>
    <property type="project" value="TreeGrafter"/>
</dbReference>
<dbReference type="InterPro" id="IPR001263">
    <property type="entry name" value="PI3K_accessory_dom"/>
</dbReference>
<dbReference type="STRING" id="4846.A0A367KIF5"/>
<dbReference type="PANTHER" id="PTHR10048">
    <property type="entry name" value="PHOSPHATIDYLINOSITOL KINASE"/>
    <property type="match status" value="1"/>
</dbReference>
<evidence type="ECO:0000256" key="2">
    <source>
        <dbReference type="ARBA" id="ARBA00006209"/>
    </source>
</evidence>
<comment type="catalytic activity">
    <reaction evidence="1">
        <text>a 1,2-diacyl-sn-glycero-3-phospho-(1D-myo-inositol) + ATP = a 1,2-diacyl-sn-glycero-3-phospho-(1D-myo-inositol 4-phosphate) + ADP + H(+)</text>
        <dbReference type="Rhea" id="RHEA:19877"/>
        <dbReference type="ChEBI" id="CHEBI:15378"/>
        <dbReference type="ChEBI" id="CHEBI:30616"/>
        <dbReference type="ChEBI" id="CHEBI:57880"/>
        <dbReference type="ChEBI" id="CHEBI:58178"/>
        <dbReference type="ChEBI" id="CHEBI:456216"/>
        <dbReference type="EC" id="2.7.1.67"/>
    </reaction>
</comment>
<keyword evidence="4" id="KW-0808">Transferase</keyword>
<dbReference type="Gene3D" id="3.30.1010.10">
    <property type="entry name" value="Phosphatidylinositol 3-kinase Catalytic Subunit, Chain A, domain 4"/>
    <property type="match status" value="1"/>
</dbReference>
<dbReference type="Pfam" id="PF11522">
    <property type="entry name" value="Pik1"/>
    <property type="match status" value="1"/>
</dbReference>
<reference evidence="9 10" key="1">
    <citation type="journal article" date="2018" name="G3 (Bethesda)">
        <title>Phylogenetic and Phylogenomic Definition of Rhizopus Species.</title>
        <authorList>
            <person name="Gryganskyi A.P."/>
            <person name="Golan J."/>
            <person name="Dolatabadi S."/>
            <person name="Mondo S."/>
            <person name="Robb S."/>
            <person name="Idnurm A."/>
            <person name="Muszewska A."/>
            <person name="Steczkiewicz K."/>
            <person name="Masonjones S."/>
            <person name="Liao H.L."/>
            <person name="Gajdeczka M.T."/>
            <person name="Anike F."/>
            <person name="Vuek A."/>
            <person name="Anishchenko I.M."/>
            <person name="Voigt K."/>
            <person name="de Hoog G.S."/>
            <person name="Smith M.E."/>
            <person name="Heitman J."/>
            <person name="Vilgalys R."/>
            <person name="Stajich J.E."/>
        </authorList>
    </citation>
    <scope>NUCLEOTIDE SEQUENCE [LARGE SCALE GENOMIC DNA]</scope>
    <source>
        <strain evidence="9 10">LSU 92-RS-03</strain>
    </source>
</reference>
<name>A0A367KIF5_RHIST</name>
<dbReference type="SUPFAM" id="SSF48371">
    <property type="entry name" value="ARM repeat"/>
    <property type="match status" value="1"/>
</dbReference>
<dbReference type="InterPro" id="IPR021601">
    <property type="entry name" value="Phosphatidylino_kinase_fungi"/>
</dbReference>
<evidence type="ECO:0000256" key="4">
    <source>
        <dbReference type="ARBA" id="ARBA00022679"/>
    </source>
</evidence>
<feature type="domain" description="PIK helical" evidence="8">
    <location>
        <begin position="1"/>
        <end position="117"/>
    </location>
</feature>
<dbReference type="GO" id="GO:0048015">
    <property type="term" value="P:phosphatidylinositol-mediated signaling"/>
    <property type="evidence" value="ECO:0007669"/>
    <property type="project" value="TreeGrafter"/>
</dbReference>
<dbReference type="InterPro" id="IPR000403">
    <property type="entry name" value="PI3/4_kinase_cat_dom"/>
</dbReference>
<feature type="domain" description="PI3K/PI4K catalytic" evidence="7">
    <location>
        <begin position="549"/>
        <end position="835"/>
    </location>
</feature>
<dbReference type="EMBL" id="PJQM01001570">
    <property type="protein sequence ID" value="RCI02014.1"/>
    <property type="molecule type" value="Genomic_DNA"/>
</dbReference>
<evidence type="ECO:0000259" key="8">
    <source>
        <dbReference type="PROSITE" id="PS51545"/>
    </source>
</evidence>
<evidence type="ECO:0000256" key="5">
    <source>
        <dbReference type="ARBA" id="ARBA00022777"/>
    </source>
</evidence>
<evidence type="ECO:0000256" key="6">
    <source>
        <dbReference type="SAM" id="MobiDB-lite"/>
    </source>
</evidence>
<dbReference type="GO" id="GO:0004430">
    <property type="term" value="F:1-phosphatidylinositol 4-kinase activity"/>
    <property type="evidence" value="ECO:0007669"/>
    <property type="project" value="UniProtKB-EC"/>
</dbReference>